<accession>A0ABT9UFH6</accession>
<dbReference type="Proteomes" id="UP001226389">
    <property type="component" value="Unassembled WGS sequence"/>
</dbReference>
<feature type="transmembrane region" description="Helical" evidence="1">
    <location>
        <begin position="160"/>
        <end position="181"/>
    </location>
</feature>
<feature type="transmembrane region" description="Helical" evidence="1">
    <location>
        <begin position="68"/>
        <end position="87"/>
    </location>
</feature>
<feature type="transmembrane region" description="Helical" evidence="1">
    <location>
        <begin position="94"/>
        <end position="114"/>
    </location>
</feature>
<keyword evidence="1" id="KW-0472">Membrane</keyword>
<evidence type="ECO:0000313" key="3">
    <source>
        <dbReference type="Proteomes" id="UP001226389"/>
    </source>
</evidence>
<keyword evidence="3" id="KW-1185">Reference proteome</keyword>
<comment type="caution">
    <text evidence="2">The sequence shown here is derived from an EMBL/GenBank/DDBJ whole genome shotgun (WGS) entry which is preliminary data.</text>
</comment>
<keyword evidence="1" id="KW-0812">Transmembrane</keyword>
<feature type="transmembrane region" description="Helical" evidence="1">
    <location>
        <begin position="243"/>
        <end position="265"/>
    </location>
</feature>
<dbReference type="Pfam" id="PF03988">
    <property type="entry name" value="DUF347"/>
    <property type="match status" value="4"/>
</dbReference>
<keyword evidence="1" id="KW-1133">Transmembrane helix</keyword>
<protein>
    <submittedName>
        <fullName evidence="2">Membrane-anchored protein</fullName>
    </submittedName>
</protein>
<dbReference type="EMBL" id="JAUSSY010000005">
    <property type="protein sequence ID" value="MDQ0118399.1"/>
    <property type="molecule type" value="Genomic_DNA"/>
</dbReference>
<sequence>MNDAREPETTGRRTAPALDGSIPAGARYVRRDWVKVPEIGLWFWVAKVLSTGMGETASDFSVHVMDPAAALACSGAGLAASLALQFAVKRYVPWIYWTAVAMVSVFGTMAADAVHVVLGVPYAASVLFFLAALAVIFVLWYRAEKTFSVHSVDTGRRETFYWATVLGTFALGTAAGDWTAYSLDLGYLSSAAAFAVLIGVAGLVYWRGWLAAIPAFWVAYIITRPLGASFADWTAVSPERGGLGWGTGVVTLVLAAFIGLVVAYLTRLGRPERHAPGLNRP</sequence>
<feature type="transmembrane region" description="Helical" evidence="1">
    <location>
        <begin position="120"/>
        <end position="140"/>
    </location>
</feature>
<dbReference type="InterPro" id="IPR007136">
    <property type="entry name" value="DUF347"/>
</dbReference>
<evidence type="ECO:0000313" key="2">
    <source>
        <dbReference type="EMBL" id="MDQ0118399.1"/>
    </source>
</evidence>
<feature type="transmembrane region" description="Helical" evidence="1">
    <location>
        <begin position="213"/>
        <end position="231"/>
    </location>
</feature>
<feature type="transmembrane region" description="Helical" evidence="1">
    <location>
        <begin position="187"/>
        <end position="206"/>
    </location>
</feature>
<proteinExistence type="predicted"/>
<gene>
    <name evidence="2" type="ORF">J2T22_001577</name>
</gene>
<evidence type="ECO:0000256" key="1">
    <source>
        <dbReference type="SAM" id="Phobius"/>
    </source>
</evidence>
<reference evidence="2 3" key="1">
    <citation type="submission" date="2023-07" db="EMBL/GenBank/DDBJ databases">
        <title>Sorghum-associated microbial communities from plants grown in Nebraska, USA.</title>
        <authorList>
            <person name="Schachtman D."/>
        </authorList>
    </citation>
    <scope>NUCLEOTIDE SEQUENCE [LARGE SCALE GENOMIC DNA]</scope>
    <source>
        <strain evidence="2 3">DS994</strain>
    </source>
</reference>
<organism evidence="2 3">
    <name type="scientific">Pseudarthrobacter defluvii</name>
    <dbReference type="NCBI Taxonomy" id="410837"/>
    <lineage>
        <taxon>Bacteria</taxon>
        <taxon>Bacillati</taxon>
        <taxon>Actinomycetota</taxon>
        <taxon>Actinomycetes</taxon>
        <taxon>Micrococcales</taxon>
        <taxon>Micrococcaceae</taxon>
        <taxon>Pseudarthrobacter</taxon>
    </lineage>
</organism>
<name>A0ABT9UFH6_9MICC</name>
<dbReference type="RefSeq" id="WP_307489388.1">
    <property type="nucleotide sequence ID" value="NZ_JAUSSY010000005.1"/>
</dbReference>